<feature type="compositionally biased region" description="Polar residues" evidence="2">
    <location>
        <begin position="475"/>
        <end position="499"/>
    </location>
</feature>
<feature type="compositionally biased region" description="Polar residues" evidence="2">
    <location>
        <begin position="334"/>
        <end position="352"/>
    </location>
</feature>
<sequence>MWDRFLGGQKNGGAPTPSRAKLEAWQNAHSSSASGRRKSAAMESGIRGGNGQYQYAVVGGPSPKEPPKESPSNTLAPPVQTPPESRNAHHNSEYGRPTSSIYSEPSPVAATYAAQQLRSDILRNDPNEVSPPSSSDVSNPREGIGSVSPIDDMPDMSQLGTSTGRPDPPKPEPRSNIPTLRRERRKNSDAAAHALRQQTSSNSLKKPRPYGNDVRWDPNTGEPTTSEKGRRSQIDPREFTQVLGTRNTTRNALVSPRHVKQAQQDQSAIGDRVRRIRGSSPEPAPAPRPEWRGASGRTPIIPPLNVPAPASLQVAPLKIPPRDDKRRGPPSRGTDATTPASPPESRSVSSPLHRNRGTGDRNGSGAASSTLRTDKVSAGEQLPESPAASKTTPGPSDQPYPSHSLSNTNTLQTVKDTTPSQPSQSAAQPQLSLPVLQVPSNEKATKRKTIGGAAAGPKPQPLSRPDNQPKLAVTSDAQDNWVQPPSRFSITTYATSNQPESRRVSIDEEASPGQLTPTLRPSSAASGASGTSGASGSSVMERGRPIVAGYERSPRLRSAEPVKISLNSTYLSPSEMRSTSGTVTSPTTAAERHAMLKVRPATSSDAKLRPATSSSTGSTEKELPPAPPEAESVTAGDRVAQLNARLEALGNRRININTAIRQMTELMPADRVLASDAVARKREQEKRKVEALRRELADVERESYEIGLKLHRAYKRLDRGADYEPTTLWVRRVTG</sequence>
<evidence type="ECO:0000313" key="3">
    <source>
        <dbReference type="EMBL" id="RYO88206.1"/>
    </source>
</evidence>
<keyword evidence="1" id="KW-0175">Coiled coil</keyword>
<organism evidence="3 4">
    <name type="scientific">Monosporascus cannonballus</name>
    <dbReference type="NCBI Taxonomy" id="155416"/>
    <lineage>
        <taxon>Eukaryota</taxon>
        <taxon>Fungi</taxon>
        <taxon>Dikarya</taxon>
        <taxon>Ascomycota</taxon>
        <taxon>Pezizomycotina</taxon>
        <taxon>Sordariomycetes</taxon>
        <taxon>Xylariomycetidae</taxon>
        <taxon>Xylariales</taxon>
        <taxon>Xylariales incertae sedis</taxon>
        <taxon>Monosporascus</taxon>
    </lineage>
</organism>
<accession>A0ABY0HCG4</accession>
<feature type="coiled-coil region" evidence="1">
    <location>
        <begin position="675"/>
        <end position="702"/>
    </location>
</feature>
<feature type="compositionally biased region" description="Low complexity" evidence="2">
    <location>
        <begin position="419"/>
        <end position="434"/>
    </location>
</feature>
<evidence type="ECO:0000256" key="2">
    <source>
        <dbReference type="SAM" id="MobiDB-lite"/>
    </source>
</evidence>
<evidence type="ECO:0000313" key="4">
    <source>
        <dbReference type="Proteomes" id="UP000294003"/>
    </source>
</evidence>
<dbReference type="Proteomes" id="UP000294003">
    <property type="component" value="Unassembled WGS sequence"/>
</dbReference>
<protein>
    <submittedName>
        <fullName evidence="3">Uncharacterized protein</fullName>
    </submittedName>
</protein>
<name>A0ABY0HCG4_9PEZI</name>
<keyword evidence="4" id="KW-1185">Reference proteome</keyword>
<dbReference type="EMBL" id="QJNS01000090">
    <property type="protein sequence ID" value="RYO88206.1"/>
    <property type="molecule type" value="Genomic_DNA"/>
</dbReference>
<feature type="compositionally biased region" description="Polar residues" evidence="2">
    <location>
        <begin position="565"/>
        <end position="588"/>
    </location>
</feature>
<dbReference type="PANTHER" id="PTHR42023:SF1">
    <property type="entry name" value="BHLH DOMAIN-CONTAINING PROTEIN"/>
    <property type="match status" value="1"/>
</dbReference>
<gene>
    <name evidence="3" type="ORF">DL762_003811</name>
</gene>
<feature type="compositionally biased region" description="Polar residues" evidence="2">
    <location>
        <begin position="388"/>
        <end position="418"/>
    </location>
</feature>
<comment type="caution">
    <text evidence="3">The sequence shown here is derived from an EMBL/GenBank/DDBJ whole genome shotgun (WGS) entry which is preliminary data.</text>
</comment>
<feature type="compositionally biased region" description="Low complexity" evidence="2">
    <location>
        <begin position="522"/>
        <end position="538"/>
    </location>
</feature>
<feature type="region of interest" description="Disordered" evidence="2">
    <location>
        <begin position="1"/>
        <end position="635"/>
    </location>
</feature>
<feature type="compositionally biased region" description="Low complexity" evidence="2">
    <location>
        <begin position="127"/>
        <end position="140"/>
    </location>
</feature>
<proteinExistence type="predicted"/>
<feature type="compositionally biased region" description="Basic and acidic residues" evidence="2">
    <location>
        <begin position="225"/>
        <end position="238"/>
    </location>
</feature>
<feature type="compositionally biased region" description="Polar residues" evidence="2">
    <location>
        <begin position="601"/>
        <end position="618"/>
    </location>
</feature>
<evidence type="ECO:0000256" key="1">
    <source>
        <dbReference type="SAM" id="Coils"/>
    </source>
</evidence>
<reference evidence="3 4" key="1">
    <citation type="submission" date="2018-06" db="EMBL/GenBank/DDBJ databases">
        <title>Complete Genomes of Monosporascus.</title>
        <authorList>
            <person name="Robinson A.J."/>
            <person name="Natvig D.O."/>
        </authorList>
    </citation>
    <scope>NUCLEOTIDE SEQUENCE [LARGE SCALE GENOMIC DNA]</scope>
    <source>
        <strain evidence="3 4">CBS 609.92</strain>
    </source>
</reference>
<feature type="compositionally biased region" description="Polar residues" evidence="2">
    <location>
        <begin position="242"/>
        <end position="252"/>
    </location>
</feature>
<dbReference type="PANTHER" id="PTHR42023">
    <property type="entry name" value="BHLH DOMAIN-CONTAINING PROTEIN"/>
    <property type="match status" value="1"/>
</dbReference>